<dbReference type="InterPro" id="IPR036890">
    <property type="entry name" value="HATPase_C_sf"/>
</dbReference>
<dbReference type="InterPro" id="IPR052957">
    <property type="entry name" value="Auxin_embryo_med"/>
</dbReference>
<keyword evidence="5" id="KW-1185">Reference proteome</keyword>
<feature type="domain" description="Protein NO VEIN C-terminal" evidence="2">
    <location>
        <begin position="1422"/>
        <end position="1508"/>
    </location>
</feature>
<evidence type="ECO:0000259" key="3">
    <source>
        <dbReference type="Pfam" id="PF25794"/>
    </source>
</evidence>
<evidence type="ECO:0000313" key="4">
    <source>
        <dbReference type="EMBL" id="MBB4013649.1"/>
    </source>
</evidence>
<dbReference type="InterPro" id="IPR058210">
    <property type="entry name" value="SACS/Nov_dom"/>
</dbReference>
<accession>A0A840BQA2</accession>
<dbReference type="PANTHER" id="PTHR32387:SF3">
    <property type="entry name" value="ATP_DNA BINDING PROTEIN"/>
    <property type="match status" value="1"/>
</dbReference>
<dbReference type="PANTHER" id="PTHR32387">
    <property type="entry name" value="WU:FJ29H11"/>
    <property type="match status" value="1"/>
</dbReference>
<sequence>MATEMEGSTTPKAVIEHIRRYEFGIGAELVGDGREVVDRMVRKYRNLLETVAKDLNSKESHFLLELLQNADDNRYAPGVAPSLAFRLTSREIVVSNNEIGFSSDNVRALCSAGESSKKNKVGYIGEKGIGFKSVFKVTDTPEIHSNGYHFRFDLTDPNDQLGYVVPHWVAPRAEDDERVTTVVLPARAGSEFSPELLGDINATLLLFLEKLRLLEVHTNDGTFRYERADDNFLSALTVVSKRAGEAESRETSTYLRSKYSLDMADIVEPKREKVERVDVVLAFPLSDDGAAAPVEGCPTYAFLPIRSFGFSFCIQADFVLISSREGVHEELPWNRRLRDSIAPAFVAAVEEFKRHPALALSYLRFLPKKSDVVDPFFAPVVAQTVDALKEVACIPVEGGGWRKPSKVLLASDAIRELFTSADAVTLFGADYPTPGFVAPEGGLERLSCRTLFIQEVLELFGKRSEWLKGKDLTWKVRFYEYIAKSPMRDDYVKEMLKLPCIPAAGGKMATPQSDAVFYPLSSAEKYGFEHLLTVVDGEFHARAREISPDVLALLDSLGVQHDEPYELVQHHVLPHHTPDGFKKADRVALLGHIRYLRDKLDAYLAKARDGQSEETALKTLRTGLYLCNKYEEDGSWYFGRPDSIYLGKEYRPAFDIEGLLGDQLPPKKLLSEKYIVKSAGRSDKEETAADLQRWREFFIRIGVHDAPQVVPQVTGDVACSDELSALLTAEDKAVRRETLECLNKHWSRYSHLTTYQARSGRSVFQTQRTQFAAALRATAAPTRRRVTVPLEQTYHDRPEVSDLLGGNLTYVDADVSDERFLASCGITYKVDANACLKRLRQIRAEGGTTKEQIRRIYRRLEDLWNIDGPTIKAAFASEALIALGRGDSLTWVLPSDACWRPTNVRFLDTRHPPLSTQYVDYSNFFTRLLHVPPELELTKWVDALAELEGVESKSEREDIARVIYRRLSRELALQSSTNPPSPPPAWLGRFESQQLFLSHRGKLVANSAALYFNDAPEYAALFKDSPDVSLLTLARDDWSAVELLLNKSGVRTLSSSLTIAVAPGIEGTSSERLTQKLRDMFVCFARVVYEHNQQRFETAIKEKLFEELHNLEVVIVQDLVLDVTLGASVRRTTGPVARRGAELLLHAEAPSHLDQVALEVRKLLRLPVVLTDIISRVLISPTVQDAEAYLRLRNVSALPPEETLALDRAFGLAPPALAVPPSQESEDTEVKTTALTAPATEPAATVPSPASLPLGAAGTEPRPPADEGLDKNFAPLSKSAAGDICSRAGSAGNSSSQLVASATDGSSSPRCDSSVPTASTPTPKSPGTARNGGAAGGQASEGAYTPRGSRNGASEGGLAPAQVSTGTYRGGPQVGHRAQKARPARTKRGRLLSYADTSDPTKPSVPPDAESNSEAAKWNLAVEQAAVTYFLEKAAPQWKSAEVMPPGNAGFDVKAIAMDGGEEYIEVKGQGGAWTEEGVALTPTELAKAFSAGRRYWLCVVEHATDDNRRQLFLVQDPFGLTTQFRFDKGWKAMAKTVAAKPLCPEVGMFVTIENDGKGRITKVKGSGRFKKLHIEFADGRLSFSKVFNPSTMTLSYE</sequence>
<dbReference type="Pfam" id="PF13020">
    <property type="entry name" value="NOV_C"/>
    <property type="match status" value="1"/>
</dbReference>
<feature type="compositionally biased region" description="Low complexity" evidence="1">
    <location>
        <begin position="1237"/>
        <end position="1249"/>
    </location>
</feature>
<dbReference type="EMBL" id="JACIET010000002">
    <property type="protein sequence ID" value="MBB4013649.1"/>
    <property type="molecule type" value="Genomic_DNA"/>
</dbReference>
<feature type="compositionally biased region" description="Polar residues" evidence="1">
    <location>
        <begin position="1291"/>
        <end position="1322"/>
    </location>
</feature>
<dbReference type="Pfam" id="PF25794">
    <property type="entry name" value="SACS"/>
    <property type="match status" value="1"/>
</dbReference>
<dbReference type="Gene3D" id="3.30.565.10">
    <property type="entry name" value="Histidine kinase-like ATPase, C-terminal domain"/>
    <property type="match status" value="1"/>
</dbReference>
<dbReference type="NCBIfam" id="NF047352">
    <property type="entry name" value="P_loop_sacsin"/>
    <property type="match status" value="1"/>
</dbReference>
<feature type="domain" description="Sacsin/Nov" evidence="3">
    <location>
        <begin position="93"/>
        <end position="159"/>
    </location>
</feature>
<organism evidence="4 5">
    <name type="scientific">Niveibacterium umoris</name>
    <dbReference type="NCBI Taxonomy" id="1193620"/>
    <lineage>
        <taxon>Bacteria</taxon>
        <taxon>Pseudomonadati</taxon>
        <taxon>Pseudomonadota</taxon>
        <taxon>Betaproteobacteria</taxon>
        <taxon>Rhodocyclales</taxon>
        <taxon>Rhodocyclaceae</taxon>
        <taxon>Niveibacterium</taxon>
    </lineage>
</organism>
<dbReference type="RefSeq" id="WP_183635582.1">
    <property type="nucleotide sequence ID" value="NZ_BAABLE010000005.1"/>
</dbReference>
<feature type="region of interest" description="Disordered" evidence="1">
    <location>
        <begin position="1237"/>
        <end position="1275"/>
    </location>
</feature>
<evidence type="ECO:0000256" key="1">
    <source>
        <dbReference type="SAM" id="MobiDB-lite"/>
    </source>
</evidence>
<feature type="region of interest" description="Disordered" evidence="1">
    <location>
        <begin position="1288"/>
        <end position="1412"/>
    </location>
</feature>
<reference evidence="4 5" key="1">
    <citation type="submission" date="2020-08" db="EMBL/GenBank/DDBJ databases">
        <title>Genomic Encyclopedia of Type Strains, Phase IV (KMG-IV): sequencing the most valuable type-strain genomes for metagenomic binning, comparative biology and taxonomic classification.</title>
        <authorList>
            <person name="Goeker M."/>
        </authorList>
    </citation>
    <scope>NUCLEOTIDE SEQUENCE [LARGE SCALE GENOMIC DNA]</scope>
    <source>
        <strain evidence="4 5">DSM 106739</strain>
    </source>
</reference>
<evidence type="ECO:0000313" key="5">
    <source>
        <dbReference type="Proteomes" id="UP000561045"/>
    </source>
</evidence>
<feature type="compositionally biased region" description="Basic residues" evidence="1">
    <location>
        <begin position="1377"/>
        <end position="1390"/>
    </location>
</feature>
<proteinExistence type="predicted"/>
<evidence type="ECO:0008006" key="6">
    <source>
        <dbReference type="Google" id="ProtNLM"/>
    </source>
</evidence>
<name>A0A840BQA2_9RHOO</name>
<comment type="caution">
    <text evidence="4">The sequence shown here is derived from an EMBL/GenBank/DDBJ whole genome shotgun (WGS) entry which is preliminary data.</text>
</comment>
<dbReference type="InterPro" id="IPR024975">
    <property type="entry name" value="NOV_C"/>
</dbReference>
<gene>
    <name evidence="4" type="ORF">GGR36_002995</name>
</gene>
<dbReference type="SUPFAM" id="SSF55874">
    <property type="entry name" value="ATPase domain of HSP90 chaperone/DNA topoisomerase II/histidine kinase"/>
    <property type="match status" value="1"/>
</dbReference>
<protein>
    <recommendedName>
        <fullName evidence="6">Protein NO VEIN C-terminal domain-containing protein</fullName>
    </recommendedName>
</protein>
<evidence type="ECO:0000259" key="2">
    <source>
        <dbReference type="Pfam" id="PF13020"/>
    </source>
</evidence>
<dbReference type="Proteomes" id="UP000561045">
    <property type="component" value="Unassembled WGS sequence"/>
</dbReference>